<reference evidence="2" key="3">
    <citation type="journal article" date="2000" name="Plasmid">
        <title>Nucleotide sequence of a 7-kb fragment of pACM1 encoding an IncM DNA primase and other putative proteins associated with conjugation.</title>
        <authorList>
            <person name="Preston K.E."/>
            <person name="Radomski C.C."/>
            <person name="Venezia R.A."/>
        </authorList>
    </citation>
    <scope>NUCLEOTIDE SEQUENCE</scope>
    <source>
        <strain evidence="2">ATCC 51983</strain>
        <plasmid evidence="2">pACM1</plasmid>
    </source>
</reference>
<dbReference type="KEGG" id="koc:AB185_01085"/>
<reference evidence="2" key="1">
    <citation type="journal article" date="1997" name="Plasmid">
        <title>The resistance and integrase genes of pACM1, a conjugative multiple-resistance plasmid, from Klebsiella oxytoca.</title>
        <authorList>
            <person name="Preston K.E."/>
            <person name="Kacica M.A."/>
            <person name="Limberger R.J."/>
            <person name="Archinal W.A."/>
            <person name="Venezia R.A."/>
        </authorList>
    </citation>
    <scope>NUCLEOTIDE SEQUENCE</scope>
    <source>
        <strain evidence="2">ATCC 51983</strain>
        <plasmid evidence="2">pACM1</plasmid>
    </source>
</reference>
<dbReference type="RefSeq" id="WP_004187315.1">
    <property type="nucleotide sequence ID" value="NC_024997.1"/>
</dbReference>
<gene>
    <name evidence="2" type="primary">traI</name>
    <name evidence="3" type="ORF">J7S78_28100</name>
</gene>
<keyword evidence="4" id="KW-1185">Reference proteome</keyword>
<dbReference type="InterPro" id="IPR031618">
    <property type="entry name" value="T4SS_TraI"/>
</dbReference>
<name>A0A088FS92_KLEOX</name>
<dbReference type="OrthoDB" id="7992122at2"/>
<feature type="chain" id="PRO_5010760638" evidence="1">
    <location>
        <begin position="22"/>
        <end position="259"/>
    </location>
</feature>
<geneLocation type="plasmid" evidence="2">
    <name>pACM1</name>
</geneLocation>
<evidence type="ECO:0000256" key="1">
    <source>
        <dbReference type="SAM" id="SignalP"/>
    </source>
</evidence>
<evidence type="ECO:0000313" key="3">
    <source>
        <dbReference type="EMBL" id="MBQ0603664.1"/>
    </source>
</evidence>
<reference evidence="2" key="6">
    <citation type="journal article" date="2014" name="Plasmid">
        <title>The complete nucleotide sequence of the multi-drug resistance-encoding IncL/M plasmid pACM1.</title>
        <authorList>
            <person name="Preston K.E."/>
            <person name="Hitchcock S.A."/>
            <person name="Aziz A.Y."/>
            <person name="Tine J.A."/>
        </authorList>
    </citation>
    <scope>NUCLEOTIDE SEQUENCE</scope>
    <source>
        <strain evidence="2">ATCC 51983</strain>
        <plasmid evidence="2">pACM1</plasmid>
    </source>
</reference>
<evidence type="ECO:0000313" key="4">
    <source>
        <dbReference type="Proteomes" id="UP000673434"/>
    </source>
</evidence>
<dbReference type="Pfam" id="PF16932">
    <property type="entry name" value="T4SS_TraI"/>
    <property type="match status" value="1"/>
</dbReference>
<dbReference type="EMBL" id="JAGKON010000039">
    <property type="protein sequence ID" value="MBQ0603664.1"/>
    <property type="molecule type" value="Genomic_DNA"/>
</dbReference>
<dbReference type="EMBL" id="KJ541681">
    <property type="protein sequence ID" value="AIM47881.1"/>
    <property type="molecule type" value="Genomic_DNA"/>
</dbReference>
<keyword evidence="2" id="KW-0614">Plasmid</keyword>
<proteinExistence type="predicted"/>
<reference evidence="3 4" key="7">
    <citation type="submission" date="2021-03" db="EMBL/GenBank/DDBJ databases">
        <authorList>
            <person name="Stanton E."/>
        </authorList>
    </citation>
    <scope>NUCLEOTIDE SEQUENCE [LARGE SCALE GENOMIC DNA]</scope>
    <source>
        <strain evidence="3 4">2020EL-00037</strain>
    </source>
</reference>
<organism evidence="2">
    <name type="scientific">Klebsiella oxytoca</name>
    <dbReference type="NCBI Taxonomy" id="571"/>
    <lineage>
        <taxon>Bacteria</taxon>
        <taxon>Pseudomonadati</taxon>
        <taxon>Pseudomonadota</taxon>
        <taxon>Gammaproteobacteria</taxon>
        <taxon>Enterobacterales</taxon>
        <taxon>Enterobacteriaceae</taxon>
        <taxon>Klebsiella/Raoultella group</taxon>
        <taxon>Klebsiella</taxon>
    </lineage>
</organism>
<feature type="signal peptide" evidence="1">
    <location>
        <begin position="1"/>
        <end position="21"/>
    </location>
</feature>
<dbReference type="PATRIC" id="fig|571.108.peg.6538"/>
<evidence type="ECO:0000313" key="2">
    <source>
        <dbReference type="EMBL" id="AIM47881.1"/>
    </source>
</evidence>
<reference evidence="2" key="4">
    <citation type="journal article" date="2002" name="Plasmid">
        <title>Chromosomal sequences from Klebsiella pneumoniae flank the SHV-5 extended-spectrum beta-lactamase gene in pACM1.</title>
        <authorList>
            <person name="Preston K.E."/>
            <person name="Venezia R.A."/>
        </authorList>
    </citation>
    <scope>NUCLEOTIDE SEQUENCE</scope>
    <source>
        <strain evidence="2">ATCC 51983</strain>
        <plasmid evidence="2">pACM1</plasmid>
    </source>
</reference>
<protein>
    <submittedName>
        <fullName evidence="2">Putative plasmid transfer protein</fullName>
    </submittedName>
    <submittedName>
        <fullName evidence="3">Type IV secretory system conjugative DNA transfer family protein</fullName>
    </submittedName>
</protein>
<reference evidence="2" key="2">
    <citation type="journal article" date="1999" name="Plasmid">
        <title>The cassettes and 3' conserved segment of an integron from Klebsiella oxytoca plasmid pACM1.</title>
        <authorList>
            <person name="Preston K.E."/>
            <person name="Radomski C.C."/>
            <person name="Venezia R.A."/>
        </authorList>
    </citation>
    <scope>NUCLEOTIDE SEQUENCE</scope>
    <source>
        <strain evidence="2">ATCC 51983</strain>
        <plasmid evidence="2">pACM1</plasmid>
    </source>
</reference>
<accession>A0A088FS92</accession>
<dbReference type="Proteomes" id="UP000673434">
    <property type="component" value="Unassembled WGS sequence"/>
</dbReference>
<dbReference type="GeneID" id="89551418"/>
<reference evidence="2" key="5">
    <citation type="journal article" date="2004" name="Plasmid">
        <title>The SHV-5 extended-spectrum beta-lactamase gene of pACM1 is located on the remnant of a compound transposon.</title>
        <authorList>
            <person name="Preston K.E."/>
            <person name="Venezia R.A."/>
            <person name="Stellrecht K.A."/>
        </authorList>
    </citation>
    <scope>NUCLEOTIDE SEQUENCE</scope>
    <source>
        <strain evidence="2">ATCC 51983</strain>
        <plasmid evidence="2">pACM1</plasmid>
    </source>
</reference>
<keyword evidence="1" id="KW-0732">Signal</keyword>
<dbReference type="AlphaFoldDB" id="A0A088FS92"/>
<sequence>MKLKLIVLLTLPLLAANVARADDSDVKGLDYYMDPPSQSDDEADVTGSMLNDAAHTIGFRGGKAERAKEIRAALENQRSNLDYMYSFQPLISSEGYLPPVIAEAKDVAHITNEQIRTANRAYDIVVPARFVSNPPTWKSYLLTGLMAQRIELPEPAAMPKDGKQRDIWKKAVALGWSDGRQKADEIFTANFNRLTRDYTGMLRYSTLLQQGMIKAPVITQQQQTVTGDKNRLMLGDKTKRMKQQAEFDINKRSWKPTIR</sequence>